<evidence type="ECO:0000256" key="2">
    <source>
        <dbReference type="ARBA" id="ARBA00022692"/>
    </source>
</evidence>
<dbReference type="PROSITE" id="PS50893">
    <property type="entry name" value="ABC_TRANSPORTER_2"/>
    <property type="match status" value="1"/>
</dbReference>
<keyword evidence="3" id="KW-0547">Nucleotide-binding</keyword>
<dbReference type="Gene3D" id="1.20.1560.10">
    <property type="entry name" value="ABC transporter type 1, transmembrane domain"/>
    <property type="match status" value="1"/>
</dbReference>
<reference evidence="10" key="1">
    <citation type="submission" date="2021-06" db="EMBL/GenBank/DDBJ databases">
        <title>44 bacteria genomes isolated from Dapeng, Shenzhen.</title>
        <authorList>
            <person name="Zheng W."/>
            <person name="Yu S."/>
            <person name="Huang Y."/>
        </authorList>
    </citation>
    <scope>NUCLEOTIDE SEQUENCE</scope>
    <source>
        <strain evidence="10">DP5N28-2</strain>
    </source>
</reference>
<feature type="transmembrane region" description="Helical" evidence="7">
    <location>
        <begin position="88"/>
        <end position="109"/>
    </location>
</feature>
<name>A0A953L9N5_9BACT</name>
<evidence type="ECO:0000256" key="1">
    <source>
        <dbReference type="ARBA" id="ARBA00004651"/>
    </source>
</evidence>
<dbReference type="EMBL" id="JAHVHU010000006">
    <property type="protein sequence ID" value="MBY5957808.1"/>
    <property type="molecule type" value="Genomic_DNA"/>
</dbReference>
<proteinExistence type="predicted"/>
<feature type="transmembrane region" description="Helical" evidence="7">
    <location>
        <begin position="21"/>
        <end position="40"/>
    </location>
</feature>
<dbReference type="PROSITE" id="PS00211">
    <property type="entry name" value="ABC_TRANSPORTER_1"/>
    <property type="match status" value="1"/>
</dbReference>
<gene>
    <name evidence="10" type="ORF">KUV50_06690</name>
</gene>
<dbReference type="GO" id="GO:0005524">
    <property type="term" value="F:ATP binding"/>
    <property type="evidence" value="ECO:0007669"/>
    <property type="project" value="UniProtKB-KW"/>
</dbReference>
<evidence type="ECO:0000259" key="8">
    <source>
        <dbReference type="PROSITE" id="PS50893"/>
    </source>
</evidence>
<dbReference type="InterPro" id="IPR027417">
    <property type="entry name" value="P-loop_NTPase"/>
</dbReference>
<keyword evidence="2 7" id="KW-0812">Transmembrane</keyword>
<keyword evidence="11" id="KW-1185">Reference proteome</keyword>
<comment type="caution">
    <text evidence="10">The sequence shown here is derived from an EMBL/GenBank/DDBJ whole genome shotgun (WGS) entry which is preliminary data.</text>
</comment>
<comment type="subcellular location">
    <subcellularLocation>
        <location evidence="1">Cell membrane</location>
        <topology evidence="1">Multi-pass membrane protein</topology>
    </subcellularLocation>
</comment>
<dbReference type="GO" id="GO:0016887">
    <property type="term" value="F:ATP hydrolysis activity"/>
    <property type="evidence" value="ECO:0007669"/>
    <property type="project" value="InterPro"/>
</dbReference>
<evidence type="ECO:0000256" key="6">
    <source>
        <dbReference type="ARBA" id="ARBA00023136"/>
    </source>
</evidence>
<dbReference type="AlphaFoldDB" id="A0A953L9N5"/>
<feature type="domain" description="ABC transmembrane type-1" evidence="9">
    <location>
        <begin position="23"/>
        <end position="335"/>
    </location>
</feature>
<dbReference type="PROSITE" id="PS50929">
    <property type="entry name" value="ABC_TM1F"/>
    <property type="match status" value="1"/>
</dbReference>
<keyword evidence="4 10" id="KW-0067">ATP-binding</keyword>
<evidence type="ECO:0000256" key="4">
    <source>
        <dbReference type="ARBA" id="ARBA00022840"/>
    </source>
</evidence>
<dbReference type="InterPro" id="IPR017871">
    <property type="entry name" value="ABC_transporter-like_CS"/>
</dbReference>
<dbReference type="InterPro" id="IPR003593">
    <property type="entry name" value="AAA+_ATPase"/>
</dbReference>
<dbReference type="Gene3D" id="3.40.50.300">
    <property type="entry name" value="P-loop containing nucleotide triphosphate hydrolases"/>
    <property type="match status" value="1"/>
</dbReference>
<dbReference type="InterPro" id="IPR003439">
    <property type="entry name" value="ABC_transporter-like_ATP-bd"/>
</dbReference>
<dbReference type="InterPro" id="IPR036640">
    <property type="entry name" value="ABC1_TM_sf"/>
</dbReference>
<feature type="transmembrane region" description="Helical" evidence="7">
    <location>
        <begin position="192"/>
        <end position="210"/>
    </location>
</feature>
<dbReference type="Proteomes" id="UP000753961">
    <property type="component" value="Unassembled WGS sequence"/>
</dbReference>
<dbReference type="Pfam" id="PF00005">
    <property type="entry name" value="ABC_tran"/>
    <property type="match status" value="1"/>
</dbReference>
<dbReference type="SMART" id="SM00382">
    <property type="entry name" value="AAA"/>
    <property type="match status" value="1"/>
</dbReference>
<keyword evidence="6 7" id="KW-0472">Membrane</keyword>
<dbReference type="SUPFAM" id="SSF90123">
    <property type="entry name" value="ABC transporter transmembrane region"/>
    <property type="match status" value="1"/>
</dbReference>
<organism evidence="10 11">
    <name type="scientific">Membranihabitans marinus</name>
    <dbReference type="NCBI Taxonomy" id="1227546"/>
    <lineage>
        <taxon>Bacteria</taxon>
        <taxon>Pseudomonadati</taxon>
        <taxon>Bacteroidota</taxon>
        <taxon>Saprospiria</taxon>
        <taxon>Saprospirales</taxon>
        <taxon>Saprospiraceae</taxon>
        <taxon>Membranihabitans</taxon>
    </lineage>
</organism>
<dbReference type="PANTHER" id="PTHR43394:SF1">
    <property type="entry name" value="ATP-BINDING CASSETTE SUB-FAMILY B MEMBER 10, MITOCHONDRIAL"/>
    <property type="match status" value="1"/>
</dbReference>
<dbReference type="InterPro" id="IPR039421">
    <property type="entry name" value="Type_1_exporter"/>
</dbReference>
<dbReference type="Pfam" id="PF00664">
    <property type="entry name" value="ABC_membrane"/>
    <property type="match status" value="1"/>
</dbReference>
<evidence type="ECO:0000256" key="7">
    <source>
        <dbReference type="SAM" id="Phobius"/>
    </source>
</evidence>
<protein>
    <submittedName>
        <fullName evidence="10">ABC transporter ATP-binding protein/permease</fullName>
    </submittedName>
</protein>
<dbReference type="SUPFAM" id="SSF52540">
    <property type="entry name" value="P-loop containing nucleoside triphosphate hydrolases"/>
    <property type="match status" value="1"/>
</dbReference>
<sequence>MRTDRKDIWQLVVPYKWYFAGNILSNVFVALFTLVSIPILKPFFDVLFNQVDTTVTRANPGDLSFQNFMEYINFHLYAFVEEFGRARALLMVCIFLVVSFLLKNIFRYLSLVCMAYMRTGAVRDMRQMIYATLLQKPLEFYKEERKGNLLTIMSSDVMEFESSVLSVLETIIRSPLIVAGSLGYMLYVSPTLTLYVLGLMVFTAVVIGGLSRQLKRQSREAQDLMGSTLSVTEESVYGIKTIRAFHAQKYVEGLFSQFNEAFRKMRNKLLFRKDLASPMSEFLGVSVVTLLLWLGSNQVFSGDLEASTFLTFIYAFYNIIEPAKSFSGAYYNYQKGMGAWDRIRSLMYSEREHQLTKGTVTLQAFQSSISVEEVSYRYPGEPAEVLHNINLEIPKGSRVAIVGASGSGKTTLVDLICRFQSPTSGRITMDSIDIAEIREASFREKISIVSQEPVLFHDTIRNNICLSESVPDEERLTEACRKANVWTFVTGMEDQLDTVIGEAGGKLSGGQRQRIVLARALYHDSPILILDEATSSLDSESEDIIQRAIENLGKDKTIIIIAHRLQTIRNVDRIIVLEQGEIIESGRHDDLMASKGVYSRFVELQSL</sequence>
<dbReference type="GO" id="GO:0005886">
    <property type="term" value="C:plasma membrane"/>
    <property type="evidence" value="ECO:0007669"/>
    <property type="project" value="UniProtKB-SubCell"/>
</dbReference>
<dbReference type="GO" id="GO:0015421">
    <property type="term" value="F:ABC-type oligopeptide transporter activity"/>
    <property type="evidence" value="ECO:0007669"/>
    <property type="project" value="TreeGrafter"/>
</dbReference>
<dbReference type="PANTHER" id="PTHR43394">
    <property type="entry name" value="ATP-DEPENDENT PERMEASE MDL1, MITOCHONDRIAL"/>
    <property type="match status" value="1"/>
</dbReference>
<accession>A0A953L9N5</accession>
<evidence type="ECO:0000256" key="3">
    <source>
        <dbReference type="ARBA" id="ARBA00022741"/>
    </source>
</evidence>
<evidence type="ECO:0000256" key="5">
    <source>
        <dbReference type="ARBA" id="ARBA00022989"/>
    </source>
</evidence>
<evidence type="ECO:0000259" key="9">
    <source>
        <dbReference type="PROSITE" id="PS50929"/>
    </source>
</evidence>
<feature type="domain" description="ABC transporter" evidence="8">
    <location>
        <begin position="369"/>
        <end position="604"/>
    </location>
</feature>
<evidence type="ECO:0000313" key="11">
    <source>
        <dbReference type="Proteomes" id="UP000753961"/>
    </source>
</evidence>
<dbReference type="InterPro" id="IPR011527">
    <property type="entry name" value="ABC1_TM_dom"/>
</dbReference>
<keyword evidence="5 7" id="KW-1133">Transmembrane helix</keyword>
<dbReference type="RefSeq" id="WP_222579329.1">
    <property type="nucleotide sequence ID" value="NZ_JAHVHU010000006.1"/>
</dbReference>
<evidence type="ECO:0000313" key="10">
    <source>
        <dbReference type="EMBL" id="MBY5957808.1"/>
    </source>
</evidence>
<dbReference type="CDD" id="cd18552">
    <property type="entry name" value="ABC_6TM_MsbA_like"/>
    <property type="match status" value="1"/>
</dbReference>
<dbReference type="FunFam" id="3.40.50.300:FF:000218">
    <property type="entry name" value="Multidrug ABC transporter ATP-binding protein"/>
    <property type="match status" value="1"/>
</dbReference>